<dbReference type="EMBL" id="CAJOBB010000679">
    <property type="protein sequence ID" value="CAF3729238.1"/>
    <property type="molecule type" value="Genomic_DNA"/>
</dbReference>
<dbReference type="Gene3D" id="1.20.5.1500">
    <property type="match status" value="1"/>
</dbReference>
<feature type="coiled-coil region" evidence="3">
    <location>
        <begin position="16"/>
        <end position="50"/>
    </location>
</feature>
<protein>
    <submittedName>
        <fullName evidence="6">Uncharacterized protein</fullName>
    </submittedName>
</protein>
<feature type="region of interest" description="Disordered" evidence="4">
    <location>
        <begin position="220"/>
        <end position="250"/>
    </location>
</feature>
<dbReference type="OrthoDB" id="19419at2759"/>
<dbReference type="Pfam" id="PF00956">
    <property type="entry name" value="NAP"/>
    <property type="match status" value="1"/>
</dbReference>
<dbReference type="SUPFAM" id="SSF143113">
    <property type="entry name" value="NAP-like"/>
    <property type="match status" value="1"/>
</dbReference>
<dbReference type="InterPro" id="IPR002164">
    <property type="entry name" value="NAP_family"/>
</dbReference>
<dbReference type="EMBL" id="CAJNON010000045">
    <property type="protein sequence ID" value="CAF0861224.1"/>
    <property type="molecule type" value="Genomic_DNA"/>
</dbReference>
<dbReference type="PANTHER" id="PTHR11875">
    <property type="entry name" value="TESTIS-SPECIFIC Y-ENCODED PROTEIN"/>
    <property type="match status" value="1"/>
</dbReference>
<evidence type="ECO:0000313" key="6">
    <source>
        <dbReference type="EMBL" id="CAF3729238.1"/>
    </source>
</evidence>
<evidence type="ECO:0000313" key="8">
    <source>
        <dbReference type="Proteomes" id="UP000663868"/>
    </source>
</evidence>
<reference evidence="6" key="1">
    <citation type="submission" date="2021-02" db="EMBL/GenBank/DDBJ databases">
        <authorList>
            <person name="Nowell W R."/>
        </authorList>
    </citation>
    <scope>NUCLEOTIDE SEQUENCE</scope>
</reference>
<name>A0A818WSL8_9BILA</name>
<comment type="caution">
    <text evidence="6">The sequence shown here is derived from an EMBL/GenBank/DDBJ whole genome shotgun (WGS) entry which is preliminary data.</text>
</comment>
<gene>
    <name evidence="6" type="ORF">KXQ929_LOCUS12939</name>
    <name evidence="7" type="ORF">OKA104_LOCUS17269</name>
    <name evidence="5" type="ORF">VCS650_LOCUS7205</name>
</gene>
<feature type="region of interest" description="Disordered" evidence="4">
    <location>
        <begin position="145"/>
        <end position="185"/>
    </location>
</feature>
<dbReference type="AlphaFoldDB" id="A0A818WSL8"/>
<dbReference type="Gene3D" id="3.30.1120.90">
    <property type="entry name" value="Nucleosome assembly protein"/>
    <property type="match status" value="1"/>
</dbReference>
<proteinExistence type="inferred from homology"/>
<dbReference type="Proteomes" id="UP000663881">
    <property type="component" value="Unassembled WGS sequence"/>
</dbReference>
<comment type="similarity">
    <text evidence="1 2">Belongs to the nucleosome assembly protein (NAP) family.</text>
</comment>
<evidence type="ECO:0000256" key="2">
    <source>
        <dbReference type="RuleBase" id="RU003876"/>
    </source>
</evidence>
<feature type="compositionally biased region" description="Polar residues" evidence="4">
    <location>
        <begin position="145"/>
        <end position="160"/>
    </location>
</feature>
<dbReference type="InterPro" id="IPR037231">
    <property type="entry name" value="NAP-like_sf"/>
</dbReference>
<dbReference type="EMBL" id="CAJOAY010001023">
    <property type="protein sequence ID" value="CAF3779050.1"/>
    <property type="molecule type" value="Genomic_DNA"/>
</dbReference>
<evidence type="ECO:0000313" key="7">
    <source>
        <dbReference type="EMBL" id="CAF3779050.1"/>
    </source>
</evidence>
<feature type="compositionally biased region" description="Acidic residues" evidence="4">
    <location>
        <begin position="226"/>
        <end position="250"/>
    </location>
</feature>
<evidence type="ECO:0000256" key="1">
    <source>
        <dbReference type="ARBA" id="ARBA00009947"/>
    </source>
</evidence>
<evidence type="ECO:0000256" key="4">
    <source>
        <dbReference type="SAM" id="MobiDB-lite"/>
    </source>
</evidence>
<dbReference type="Proteomes" id="UP000663891">
    <property type="component" value="Unassembled WGS sequence"/>
</dbReference>
<dbReference type="Proteomes" id="UP000663868">
    <property type="component" value="Unassembled WGS sequence"/>
</dbReference>
<accession>A0A818WSL8</accession>
<evidence type="ECO:0000256" key="3">
    <source>
        <dbReference type="SAM" id="Coils"/>
    </source>
</evidence>
<organism evidence="6 8">
    <name type="scientific">Adineta steineri</name>
    <dbReference type="NCBI Taxonomy" id="433720"/>
    <lineage>
        <taxon>Eukaryota</taxon>
        <taxon>Metazoa</taxon>
        <taxon>Spiralia</taxon>
        <taxon>Gnathifera</taxon>
        <taxon>Rotifera</taxon>
        <taxon>Eurotatoria</taxon>
        <taxon>Bdelloidea</taxon>
        <taxon>Adinetida</taxon>
        <taxon>Adinetidae</taxon>
        <taxon>Adineta</taxon>
    </lineage>
</organism>
<keyword evidence="3" id="KW-0175">Coiled coil</keyword>
<evidence type="ECO:0000313" key="5">
    <source>
        <dbReference type="EMBL" id="CAF0861224.1"/>
    </source>
</evidence>
<dbReference type="GO" id="GO:0005634">
    <property type="term" value="C:nucleus"/>
    <property type="evidence" value="ECO:0007669"/>
    <property type="project" value="InterPro"/>
</dbReference>
<sequence>MSGPNSKQIKLDEVEMQKAFEVIGDVQNEIDRLNEQASEEILQVEQKYNKLRQPNYKKRSDLISKIPSFWISVFLNHPQLSSCLNQNDEDILQHLKRVDVEEHEDIKSGYRIKFTFDTNPHFENDVLVKEYSVTDSSETQCKSTTVRWKNGSKNGQATNNKKNDGDKSTSITHKRSRDNDSDDEHGVFMNWFTDTTGETGNDEFGEVIKDDIFVNPLQYYLAATTNDEEDGEPGENEDEEDLEEKDDEQE</sequence>
<dbReference type="GO" id="GO:0006334">
    <property type="term" value="P:nucleosome assembly"/>
    <property type="evidence" value="ECO:0007669"/>
    <property type="project" value="InterPro"/>
</dbReference>